<evidence type="ECO:0000256" key="2">
    <source>
        <dbReference type="SAM" id="MobiDB-lite"/>
    </source>
</evidence>
<evidence type="ECO:0000313" key="3">
    <source>
        <dbReference type="EMBL" id="EER45197.1"/>
    </source>
</evidence>
<accession>C6H244</accession>
<proteinExistence type="predicted"/>
<dbReference type="OrthoDB" id="4187800at2759"/>
<sequence length="122" mass="13939">MNEVGASTCAPHDTVSPHSRSRPQILVGHACMTQEEWLVKKILDSCICVRKGKPILEYCVAWWPMWQLWSDLILGCEELVQKFHAEWKNEWPSLTTLMGHICFKQKRGLCRDGGCKIVKSIG</sequence>
<dbReference type="Proteomes" id="UP000002624">
    <property type="component" value="Unassembled WGS sequence"/>
</dbReference>
<dbReference type="STRING" id="544712.C6H244"/>
<name>C6H244_AJECH</name>
<reference evidence="4" key="1">
    <citation type="submission" date="2009-05" db="EMBL/GenBank/DDBJ databases">
        <title>The genome sequence of Ajellomyces capsulatus strain H143.</title>
        <authorList>
            <person name="Champion M."/>
            <person name="Cuomo C.A."/>
            <person name="Ma L.-J."/>
            <person name="Henn M.R."/>
            <person name="Sil A."/>
            <person name="Goldman B."/>
            <person name="Young S.K."/>
            <person name="Kodira C.D."/>
            <person name="Zeng Q."/>
            <person name="Koehrsen M."/>
            <person name="Alvarado L."/>
            <person name="Berlin A.M."/>
            <person name="Borenstein D."/>
            <person name="Chen Z."/>
            <person name="Engels R."/>
            <person name="Freedman E."/>
            <person name="Gellesch M."/>
            <person name="Goldberg J."/>
            <person name="Griggs A."/>
            <person name="Gujja S."/>
            <person name="Heiman D.I."/>
            <person name="Hepburn T.A."/>
            <person name="Howarth C."/>
            <person name="Jen D."/>
            <person name="Larson L."/>
            <person name="Lewis B."/>
            <person name="Mehta T."/>
            <person name="Park D."/>
            <person name="Pearson M."/>
            <person name="Roberts A."/>
            <person name="Saif S."/>
            <person name="Shea T.D."/>
            <person name="Shenoy N."/>
            <person name="Sisk P."/>
            <person name="Stolte C."/>
            <person name="Sykes S."/>
            <person name="Walk T."/>
            <person name="White J."/>
            <person name="Yandava C."/>
            <person name="Klein B."/>
            <person name="McEwen J.G."/>
            <person name="Puccia R."/>
            <person name="Goldman G.H."/>
            <person name="Felipe M.S."/>
            <person name="Nino-Vega G."/>
            <person name="San-Blas G."/>
            <person name="Taylor J.W."/>
            <person name="Mendoza L."/>
            <person name="Galagan J.E."/>
            <person name="Nusbaum C."/>
            <person name="Birren B.W."/>
        </authorList>
    </citation>
    <scope>NUCLEOTIDE SEQUENCE [LARGE SCALE GENOMIC DNA]</scope>
    <source>
        <strain evidence="4">H143</strain>
    </source>
</reference>
<feature type="region of interest" description="Disordered" evidence="2">
    <location>
        <begin position="1"/>
        <end position="20"/>
    </location>
</feature>
<dbReference type="SUPFAM" id="SSF54160">
    <property type="entry name" value="Chromo domain-like"/>
    <property type="match status" value="1"/>
</dbReference>
<evidence type="ECO:0000313" key="4">
    <source>
        <dbReference type="Proteomes" id="UP000002624"/>
    </source>
</evidence>
<dbReference type="HOGENOM" id="CLU_2026052_0_0_1"/>
<dbReference type="AlphaFoldDB" id="C6H244"/>
<gene>
    <name evidence="3" type="ORF">HCDG_00776</name>
</gene>
<organism evidence="3 4">
    <name type="scientific">Ajellomyces capsulatus (strain H143)</name>
    <name type="common">Darling's disease fungus</name>
    <name type="synonym">Histoplasma capsulatum</name>
    <dbReference type="NCBI Taxonomy" id="544712"/>
    <lineage>
        <taxon>Eukaryota</taxon>
        <taxon>Fungi</taxon>
        <taxon>Dikarya</taxon>
        <taxon>Ascomycota</taxon>
        <taxon>Pezizomycotina</taxon>
        <taxon>Eurotiomycetes</taxon>
        <taxon>Eurotiomycetidae</taxon>
        <taxon>Onygenales</taxon>
        <taxon>Ajellomycetaceae</taxon>
        <taxon>Histoplasma</taxon>
    </lineage>
</organism>
<dbReference type="VEuPathDB" id="FungiDB:HCDG_00776"/>
<dbReference type="InterPro" id="IPR016197">
    <property type="entry name" value="Chromo-like_dom_sf"/>
</dbReference>
<dbReference type="EMBL" id="GG692419">
    <property type="protein sequence ID" value="EER45197.1"/>
    <property type="molecule type" value="Genomic_DNA"/>
</dbReference>
<protein>
    <submittedName>
        <fullName evidence="3">Uncharacterized protein</fullName>
    </submittedName>
</protein>
<evidence type="ECO:0000256" key="1">
    <source>
        <dbReference type="ARBA" id="ARBA00011353"/>
    </source>
</evidence>
<comment type="subunit">
    <text evidence="1">Component of the NuA4 histone acetyltransferase complex.</text>
</comment>